<dbReference type="InterPro" id="IPR003959">
    <property type="entry name" value="ATPase_AAA_core"/>
</dbReference>
<sequence length="464" mass="51718">MLTRFEVSGFKNFRDVVVDLGPFTCIAGPNAVGKSNLFDAISLLSALSRYTFMEACAQVRTVEGRWASEVSVLLSQAVISGRDNLRLAAEMIVPEVVVDEFGQEARPSKTYLRYEVELAYVDSMGQGGLPALRLAHEELRPLAKHHQEDGLFSKYPALKNSVRGQRKKAYMSPVKDSEGDVVAVDVPRETQGRPRRISTERSQRTVLSAMASAEYPTLLAAKDEMSSWRFVALEPTAMRAPDDRMEIRSIDATGAHIPATLHRRAMADANRSVFTELVHDIEELVDIRKLGVAEDEARQALVLRAQVGDAPDLPARSLSDGTLRFLALAAMNYAGVYVGLVSMEEPENGIHPAKIGAMLNLLRSLAEPRDGRLRQVIINTHSPYLVQEIQRRCPEDILVAQSWRRRERGGERMSSTSFHPLPDTWRAQQWEKLKDRPRSQVPVSVSKLYAFLENPAMGVEGIDD</sequence>
<keyword evidence="1" id="KW-0742">SOS response</keyword>
<dbReference type="GO" id="GO:0005524">
    <property type="term" value="F:ATP binding"/>
    <property type="evidence" value="ECO:0007669"/>
    <property type="project" value="InterPro"/>
</dbReference>
<feature type="domain" description="ATPase AAA-type core" evidence="2">
    <location>
        <begin position="23"/>
        <end position="71"/>
    </location>
</feature>
<evidence type="ECO:0000313" key="3">
    <source>
        <dbReference type="EMBL" id="NYS68987.1"/>
    </source>
</evidence>
<dbReference type="GO" id="GO:0000731">
    <property type="term" value="P:DNA synthesis involved in DNA repair"/>
    <property type="evidence" value="ECO:0007669"/>
    <property type="project" value="TreeGrafter"/>
</dbReference>
<evidence type="ECO:0000256" key="1">
    <source>
        <dbReference type="ARBA" id="ARBA00023236"/>
    </source>
</evidence>
<accession>A0A853EI04</accession>
<dbReference type="SUPFAM" id="SSF52540">
    <property type="entry name" value="P-loop containing nucleoside triphosphate hydrolases"/>
    <property type="match status" value="1"/>
</dbReference>
<name>A0A853EI04_9ACTO</name>
<protein>
    <submittedName>
        <fullName evidence="3">AAA family ATPase</fullName>
    </submittedName>
</protein>
<dbReference type="RefSeq" id="WP_179900298.1">
    <property type="nucleotide sequence ID" value="NZ_JACBXV010000054.1"/>
</dbReference>
<evidence type="ECO:0000313" key="4">
    <source>
        <dbReference type="Proteomes" id="UP000572528"/>
    </source>
</evidence>
<proteinExistence type="predicted"/>
<evidence type="ECO:0000259" key="2">
    <source>
        <dbReference type="Pfam" id="PF13304"/>
    </source>
</evidence>
<dbReference type="Pfam" id="PF13304">
    <property type="entry name" value="AAA_21"/>
    <property type="match status" value="2"/>
</dbReference>
<dbReference type="EMBL" id="JACBXV010000054">
    <property type="protein sequence ID" value="NYS68987.1"/>
    <property type="molecule type" value="Genomic_DNA"/>
</dbReference>
<dbReference type="InterPro" id="IPR027417">
    <property type="entry name" value="P-loop_NTPase"/>
</dbReference>
<dbReference type="GO" id="GO:0006302">
    <property type="term" value="P:double-strand break repair"/>
    <property type="evidence" value="ECO:0007669"/>
    <property type="project" value="TreeGrafter"/>
</dbReference>
<keyword evidence="1" id="KW-0227">DNA damage</keyword>
<dbReference type="GO" id="GO:0016887">
    <property type="term" value="F:ATP hydrolysis activity"/>
    <property type="evidence" value="ECO:0007669"/>
    <property type="project" value="InterPro"/>
</dbReference>
<dbReference type="AlphaFoldDB" id="A0A853EI04"/>
<feature type="domain" description="ATPase AAA-type core" evidence="2">
    <location>
        <begin position="267"/>
        <end position="386"/>
    </location>
</feature>
<dbReference type="PANTHER" id="PTHR32182">
    <property type="entry name" value="DNA REPLICATION AND REPAIR PROTEIN RECF"/>
    <property type="match status" value="1"/>
</dbReference>
<organism evidence="3 4">
    <name type="scientific">Actinomyces bowdenii</name>
    <dbReference type="NCBI Taxonomy" id="131109"/>
    <lineage>
        <taxon>Bacteria</taxon>
        <taxon>Bacillati</taxon>
        <taxon>Actinomycetota</taxon>
        <taxon>Actinomycetes</taxon>
        <taxon>Actinomycetales</taxon>
        <taxon>Actinomycetaceae</taxon>
        <taxon>Actinomyces</taxon>
    </lineage>
</organism>
<dbReference type="Gene3D" id="3.40.50.300">
    <property type="entry name" value="P-loop containing nucleotide triphosphate hydrolases"/>
    <property type="match status" value="2"/>
</dbReference>
<reference evidence="3 4" key="1">
    <citation type="submission" date="2020-07" db="EMBL/GenBank/DDBJ databases">
        <title>MOT database genomes.</title>
        <authorList>
            <person name="Joseph S."/>
            <person name="Aduse-Opoku J."/>
            <person name="Hashim A."/>
            <person name="Wade W."/>
            <person name="Curtis M."/>
        </authorList>
    </citation>
    <scope>NUCLEOTIDE SEQUENCE [LARGE SCALE GENOMIC DNA]</scope>
    <source>
        <strain evidence="3 4">WMus004</strain>
    </source>
</reference>
<dbReference type="GO" id="GO:0009432">
    <property type="term" value="P:SOS response"/>
    <property type="evidence" value="ECO:0007669"/>
    <property type="project" value="UniProtKB-KW"/>
</dbReference>
<gene>
    <name evidence="3" type="ORF">HZZ05_05560</name>
</gene>
<dbReference type="Proteomes" id="UP000572528">
    <property type="component" value="Unassembled WGS sequence"/>
</dbReference>
<comment type="caution">
    <text evidence="3">The sequence shown here is derived from an EMBL/GenBank/DDBJ whole genome shotgun (WGS) entry which is preliminary data.</text>
</comment>
<dbReference type="PANTHER" id="PTHR32182:SF22">
    <property type="entry name" value="ATP-DEPENDENT ENDONUCLEASE, OLD FAMILY-RELATED"/>
    <property type="match status" value="1"/>
</dbReference>